<protein>
    <submittedName>
        <fullName evidence="3">Uncharacterized protein</fullName>
    </submittedName>
</protein>
<sequence length="130" mass="13740">MRRRGGLAVIAALALMLSGGALLAEEQGGTDAGAPAGTAKSSPRDYLKFSNSLTSDCMLHRARLRSVVNTHPDRAIRVVLVSYTGKTRSQGSSDLLLAPQGEPQPLGCNGTSGLERRWEITSARFVSADD</sequence>
<name>A0ABV2B1S0_9GAMM</name>
<reference evidence="3 4" key="1">
    <citation type="submission" date="2013-03" db="EMBL/GenBank/DDBJ databases">
        <title>Salinisphaera dokdonensis CL-ES53 Genome Sequencing.</title>
        <authorList>
            <person name="Li C."/>
            <person name="Lai Q."/>
            <person name="Shao Z."/>
        </authorList>
    </citation>
    <scope>NUCLEOTIDE SEQUENCE [LARGE SCALE GENOMIC DNA]</scope>
    <source>
        <strain evidence="3 4">CL-ES53</strain>
    </source>
</reference>
<keyword evidence="2" id="KW-0732">Signal</keyword>
<comment type="caution">
    <text evidence="3">The sequence shown here is derived from an EMBL/GenBank/DDBJ whole genome shotgun (WGS) entry which is preliminary data.</text>
</comment>
<evidence type="ECO:0000256" key="1">
    <source>
        <dbReference type="SAM" id="MobiDB-lite"/>
    </source>
</evidence>
<evidence type="ECO:0000313" key="3">
    <source>
        <dbReference type="EMBL" id="MES1929841.1"/>
    </source>
</evidence>
<feature type="region of interest" description="Disordered" evidence="1">
    <location>
        <begin position="87"/>
        <end position="111"/>
    </location>
</feature>
<dbReference type="RefSeq" id="WP_353111453.1">
    <property type="nucleotide sequence ID" value="NZ_APND01000003.1"/>
</dbReference>
<accession>A0ABV2B1S0</accession>
<feature type="chain" id="PRO_5046042971" evidence="2">
    <location>
        <begin position="24"/>
        <end position="130"/>
    </location>
</feature>
<evidence type="ECO:0000313" key="4">
    <source>
        <dbReference type="Proteomes" id="UP001460888"/>
    </source>
</evidence>
<proteinExistence type="predicted"/>
<keyword evidence="4" id="KW-1185">Reference proteome</keyword>
<evidence type="ECO:0000256" key="2">
    <source>
        <dbReference type="SAM" id="SignalP"/>
    </source>
</evidence>
<dbReference type="EMBL" id="APND01000003">
    <property type="protein sequence ID" value="MES1929841.1"/>
    <property type="molecule type" value="Genomic_DNA"/>
</dbReference>
<organism evidence="3 4">
    <name type="scientific">Salinisphaera dokdonensis CL-ES53</name>
    <dbReference type="NCBI Taxonomy" id="1304272"/>
    <lineage>
        <taxon>Bacteria</taxon>
        <taxon>Pseudomonadati</taxon>
        <taxon>Pseudomonadota</taxon>
        <taxon>Gammaproteobacteria</taxon>
        <taxon>Salinisphaerales</taxon>
        <taxon>Salinisphaeraceae</taxon>
        <taxon>Salinisphaera</taxon>
    </lineage>
</organism>
<dbReference type="Proteomes" id="UP001460888">
    <property type="component" value="Unassembled WGS sequence"/>
</dbReference>
<gene>
    <name evidence="3" type="ORF">SADO_11304</name>
</gene>
<feature type="signal peptide" evidence="2">
    <location>
        <begin position="1"/>
        <end position="23"/>
    </location>
</feature>